<dbReference type="RefSeq" id="WP_046614501.1">
    <property type="nucleotide sequence ID" value="NZ_QANO01000163.1"/>
</dbReference>
<dbReference type="EMBL" id="QANO01000163">
    <property type="protein sequence ID" value="PTU50084.1"/>
    <property type="molecule type" value="Genomic_DNA"/>
</dbReference>
<proteinExistence type="predicted"/>
<name>A0A2R7UG53_PSEDL</name>
<comment type="caution">
    <text evidence="1">The sequence shown here is derived from an EMBL/GenBank/DDBJ whole genome shotgun (WGS) entry which is preliminary data.</text>
</comment>
<evidence type="ECO:0000313" key="1">
    <source>
        <dbReference type="EMBL" id="PTU50084.1"/>
    </source>
</evidence>
<reference evidence="1 2" key="1">
    <citation type="submission" date="2018-04" db="EMBL/GenBank/DDBJ databases">
        <authorList>
            <person name="Go L.Y."/>
            <person name="Mitchell J.A."/>
        </authorList>
    </citation>
    <scope>NUCLEOTIDE SEQUENCE [LARGE SCALE GENOMIC DNA]</scope>
    <source>
        <strain evidence="1 2">KCJK7865</strain>
    </source>
</reference>
<organism evidence="1 2">
    <name type="scientific">Pseudomonas plecoglossicida</name>
    <dbReference type="NCBI Taxonomy" id="70775"/>
    <lineage>
        <taxon>Bacteria</taxon>
        <taxon>Pseudomonadati</taxon>
        <taxon>Pseudomonadota</taxon>
        <taxon>Gammaproteobacteria</taxon>
        <taxon>Pseudomonadales</taxon>
        <taxon>Pseudomonadaceae</taxon>
        <taxon>Pseudomonas</taxon>
    </lineage>
</organism>
<accession>A0A2R7UG53</accession>
<evidence type="ECO:0000313" key="2">
    <source>
        <dbReference type="Proteomes" id="UP000244874"/>
    </source>
</evidence>
<dbReference type="Proteomes" id="UP000244874">
    <property type="component" value="Unassembled WGS sequence"/>
</dbReference>
<sequence>MKHYFYLNFISYDEDGEEVGYRSGTLPADSYRVTAADIKKIADSVPGQTLHLLSVSYLGQMTQSEYEG</sequence>
<dbReference type="AlphaFoldDB" id="A0A2R7UG53"/>
<protein>
    <submittedName>
        <fullName evidence="1">Uncharacterized protein</fullName>
    </submittedName>
</protein>
<gene>
    <name evidence="1" type="ORF">DBB42_22045</name>
</gene>